<feature type="domain" description="Periplasmic binding protein" evidence="3">
    <location>
        <begin position="56"/>
        <end position="338"/>
    </location>
</feature>
<keyword evidence="2" id="KW-0732">Signal</keyword>
<dbReference type="InterPro" id="IPR025997">
    <property type="entry name" value="SBP_2_dom"/>
</dbReference>
<dbReference type="Gene3D" id="3.40.50.2300">
    <property type="match status" value="2"/>
</dbReference>
<evidence type="ECO:0000313" key="4">
    <source>
        <dbReference type="EMBL" id="CEA09706.1"/>
    </source>
</evidence>
<dbReference type="GO" id="GO:0030288">
    <property type="term" value="C:outer membrane-bounded periplasmic space"/>
    <property type="evidence" value="ECO:0007669"/>
    <property type="project" value="TreeGrafter"/>
</dbReference>
<organism evidence="4">
    <name type="scientific">Arthrobacter saudimassiliensis</name>
    <dbReference type="NCBI Taxonomy" id="1461584"/>
    <lineage>
        <taxon>Bacteria</taxon>
        <taxon>Bacillati</taxon>
        <taxon>Actinomycetota</taxon>
        <taxon>Actinomycetes</taxon>
        <taxon>Micrococcales</taxon>
        <taxon>Micrococcaceae</taxon>
        <taxon>Arthrobacter</taxon>
    </lineage>
</organism>
<comment type="subcellular location">
    <subcellularLocation>
        <location evidence="1">Cell envelope</location>
    </subcellularLocation>
</comment>
<name>A0A078MY17_9MICC</name>
<protein>
    <submittedName>
        <fullName evidence="4">Multiple sugar-binding periplasmic receptor ChvE</fullName>
    </submittedName>
</protein>
<dbReference type="Pfam" id="PF13407">
    <property type="entry name" value="Peripla_BP_4"/>
    <property type="match status" value="1"/>
</dbReference>
<proteinExistence type="predicted"/>
<dbReference type="EMBL" id="LN483072">
    <property type="protein sequence ID" value="CEA09706.1"/>
    <property type="molecule type" value="Genomic_DNA"/>
</dbReference>
<sequence length="386" mass="41118">MPLRRAGRVLFEGFSMTRLKNVSALFLGLGLAAGLAACAPAGTTSSDGEGGVECNVGISMPTRSLERWINDGEGLKEKLEARDCTVDLQYADDKTDQQISQIQNQVAGGAQILVVAAIDGETLGPVLEDAKEQGRTIIAYDRLINGTEAVDYYATFDNYLVGQLQGQFIEEQLGLADGEGPYNLEPFAGSPDDNNAAFFFGGAWDVLQPYVESGQLVVPSGKAPATSEDWASIGILGWGSADAQAEMDNRLQSFYTGGEKVDVVLSPNDSLALGIEASLEAAGYQPGTDWPLITGQDGDVANIKAMLGDRQSMTVWKDTRELGAQVDTMISQIVAGEEVGVNDTETYDNEVKVVPTYILEPQVVTKDQVEPVLVESGFVDASDVGL</sequence>
<evidence type="ECO:0000256" key="2">
    <source>
        <dbReference type="ARBA" id="ARBA00022729"/>
    </source>
</evidence>
<dbReference type="PANTHER" id="PTHR30036">
    <property type="entry name" value="D-XYLOSE-BINDING PERIPLASMIC PROTEIN"/>
    <property type="match status" value="1"/>
</dbReference>
<dbReference type="GO" id="GO:0030246">
    <property type="term" value="F:carbohydrate binding"/>
    <property type="evidence" value="ECO:0007669"/>
    <property type="project" value="TreeGrafter"/>
</dbReference>
<dbReference type="PANTHER" id="PTHR30036:SF1">
    <property type="entry name" value="D-XYLOSE-BINDING PERIPLASMIC PROTEIN"/>
    <property type="match status" value="1"/>
</dbReference>
<dbReference type="SUPFAM" id="SSF53822">
    <property type="entry name" value="Periplasmic binding protein-like I"/>
    <property type="match status" value="1"/>
</dbReference>
<dbReference type="CDD" id="cd19994">
    <property type="entry name" value="PBP1_ChvE"/>
    <property type="match status" value="1"/>
</dbReference>
<dbReference type="InterPro" id="IPR050555">
    <property type="entry name" value="Bact_Solute-Bind_Prot2"/>
</dbReference>
<gene>
    <name evidence="4" type="primary">chvE</name>
    <name evidence="4" type="ORF">BN1051_03078</name>
</gene>
<reference evidence="4" key="1">
    <citation type="submission" date="2014-07" db="EMBL/GenBank/DDBJ databases">
        <authorList>
            <person name="Urmite Genomes Urmite Genomes"/>
        </authorList>
    </citation>
    <scope>NUCLEOTIDE SEQUENCE</scope>
    <source>
        <strain evidence="4">11W110_air</strain>
    </source>
</reference>
<accession>A0A078MY17</accession>
<keyword evidence="4" id="KW-0675">Receptor</keyword>
<dbReference type="InterPro" id="IPR028082">
    <property type="entry name" value="Peripla_BP_I"/>
</dbReference>
<evidence type="ECO:0000259" key="3">
    <source>
        <dbReference type="Pfam" id="PF13407"/>
    </source>
</evidence>
<dbReference type="AlphaFoldDB" id="A0A078MY17"/>
<dbReference type="PATRIC" id="fig|1461584.3.peg.3052"/>
<evidence type="ECO:0000256" key="1">
    <source>
        <dbReference type="ARBA" id="ARBA00004196"/>
    </source>
</evidence>